<feature type="region of interest" description="Disordered" evidence="1">
    <location>
        <begin position="27"/>
        <end position="54"/>
    </location>
</feature>
<evidence type="ECO:0000313" key="2">
    <source>
        <dbReference type="EMBL" id="GFY88526.1"/>
    </source>
</evidence>
<feature type="compositionally biased region" description="Basic and acidic residues" evidence="1">
    <location>
        <begin position="27"/>
        <end position="42"/>
    </location>
</feature>
<proteinExistence type="predicted"/>
<feature type="region of interest" description="Disordered" evidence="1">
    <location>
        <begin position="230"/>
        <end position="313"/>
    </location>
</feature>
<gene>
    <name evidence="2" type="ORF">Acr_06g0004660</name>
</gene>
<protein>
    <submittedName>
        <fullName evidence="2">Uncharacterized protein</fullName>
    </submittedName>
</protein>
<reference evidence="2 3" key="1">
    <citation type="submission" date="2019-07" db="EMBL/GenBank/DDBJ databases">
        <title>De Novo Assembly of kiwifruit Actinidia rufa.</title>
        <authorList>
            <person name="Sugita-Konishi S."/>
            <person name="Sato K."/>
            <person name="Mori E."/>
            <person name="Abe Y."/>
            <person name="Kisaki G."/>
            <person name="Hamano K."/>
            <person name="Suezawa K."/>
            <person name="Otani M."/>
            <person name="Fukuda T."/>
            <person name="Manabe T."/>
            <person name="Gomi K."/>
            <person name="Tabuchi M."/>
            <person name="Akimitsu K."/>
            <person name="Kataoka I."/>
        </authorList>
    </citation>
    <scope>NUCLEOTIDE SEQUENCE [LARGE SCALE GENOMIC DNA]</scope>
    <source>
        <strain evidence="3">cv. Fuchu</strain>
    </source>
</reference>
<feature type="compositionally biased region" description="Low complexity" evidence="1">
    <location>
        <begin position="44"/>
        <end position="54"/>
    </location>
</feature>
<dbReference type="EMBL" id="BJWL01000006">
    <property type="protein sequence ID" value="GFY88526.1"/>
    <property type="molecule type" value="Genomic_DNA"/>
</dbReference>
<evidence type="ECO:0000313" key="3">
    <source>
        <dbReference type="Proteomes" id="UP000585474"/>
    </source>
</evidence>
<dbReference type="Proteomes" id="UP000585474">
    <property type="component" value="Unassembled WGS sequence"/>
</dbReference>
<evidence type="ECO:0000256" key="1">
    <source>
        <dbReference type="SAM" id="MobiDB-lite"/>
    </source>
</evidence>
<accession>A0A7J0EQQ9</accession>
<dbReference type="AlphaFoldDB" id="A0A7J0EQQ9"/>
<name>A0A7J0EQQ9_9ERIC</name>
<feature type="compositionally biased region" description="Basic and acidic residues" evidence="1">
    <location>
        <begin position="263"/>
        <end position="284"/>
    </location>
</feature>
<organism evidence="2 3">
    <name type="scientific">Actinidia rufa</name>
    <dbReference type="NCBI Taxonomy" id="165716"/>
    <lineage>
        <taxon>Eukaryota</taxon>
        <taxon>Viridiplantae</taxon>
        <taxon>Streptophyta</taxon>
        <taxon>Embryophyta</taxon>
        <taxon>Tracheophyta</taxon>
        <taxon>Spermatophyta</taxon>
        <taxon>Magnoliopsida</taxon>
        <taxon>eudicotyledons</taxon>
        <taxon>Gunneridae</taxon>
        <taxon>Pentapetalae</taxon>
        <taxon>asterids</taxon>
        <taxon>Ericales</taxon>
        <taxon>Actinidiaceae</taxon>
        <taxon>Actinidia</taxon>
    </lineage>
</organism>
<comment type="caution">
    <text evidence="2">The sequence shown here is derived from an EMBL/GenBank/DDBJ whole genome shotgun (WGS) entry which is preliminary data.</text>
</comment>
<keyword evidence="3" id="KW-1185">Reference proteome</keyword>
<sequence length="416" mass="46234">MFNRADEGDSNFLPSWISDRLGEKSYMEDEVTRLSSSPKEDPSSPDSSPSIALPSIEREENIMTPEELNHFGNYVPFLQVFRLGSREGQGHYVCSPRQGGLLRDCFSSRMKNKILLRLWDNWKFPKGYLGKLGFQEFRGHERFNKVPQLFKNEQERLDEISVGRELYSVKRKGQGRGALASGAAPITDNKDRMVVSLSLSSVSPLPCTDVGFHLQTMSWRINLKKLGQKLEESKSRSSVANGVVIGEKHPREPSITSPNKKGKTIDGSKGKETTLPPEAKKANPRDAASTRATPTLKPGEGEGGTTNPGSNGYKVFSRHWPNITLAVVLGSSLAIQSREAWDELTFQQGRVTSLEGDLCKQENKSYQPSQLIGMLNSLRGVLLGGRVTGRLEGDTRLALAQYNYFELVSRKERAVS</sequence>